<dbReference type="GO" id="GO:0004674">
    <property type="term" value="F:protein serine/threonine kinase activity"/>
    <property type="evidence" value="ECO:0007669"/>
    <property type="project" value="UniProtKB-KW"/>
</dbReference>
<dbReference type="PROSITE" id="PS00108">
    <property type="entry name" value="PROTEIN_KINASE_ST"/>
    <property type="match status" value="1"/>
</dbReference>
<evidence type="ECO:0000259" key="10">
    <source>
        <dbReference type="PROSITE" id="PS50011"/>
    </source>
</evidence>
<dbReference type="PANTHER" id="PTHR47448">
    <property type="entry name" value="DUAL SPECIFICITY MITOGEN-ACTIVATED PROTEIN KINASE KINASE DSOR1-LIKE PROTEIN"/>
    <property type="match status" value="1"/>
</dbReference>
<evidence type="ECO:0000256" key="1">
    <source>
        <dbReference type="ARBA" id="ARBA00022527"/>
    </source>
</evidence>
<dbReference type="GO" id="GO:0005524">
    <property type="term" value="F:ATP binding"/>
    <property type="evidence" value="ECO:0007669"/>
    <property type="project" value="UniProtKB-UniRule"/>
</dbReference>
<feature type="compositionally biased region" description="Pro residues" evidence="9">
    <location>
        <begin position="31"/>
        <end position="47"/>
    </location>
</feature>
<keyword evidence="3 7" id="KW-0547">Nucleotide-binding</keyword>
<dbReference type="GO" id="GO:0004712">
    <property type="term" value="F:protein serine/threonine/tyrosine kinase activity"/>
    <property type="evidence" value="ECO:0007669"/>
    <property type="project" value="UniProtKB-ARBA"/>
</dbReference>
<dbReference type="InterPro" id="IPR008271">
    <property type="entry name" value="Ser/Thr_kinase_AS"/>
</dbReference>
<evidence type="ECO:0000256" key="7">
    <source>
        <dbReference type="PROSITE-ProRule" id="PRU10141"/>
    </source>
</evidence>
<gene>
    <name evidence="11" type="ORF">M407DRAFT_23729</name>
</gene>
<evidence type="ECO:0000256" key="5">
    <source>
        <dbReference type="ARBA" id="ARBA00022840"/>
    </source>
</evidence>
<reference evidence="12" key="2">
    <citation type="submission" date="2015-01" db="EMBL/GenBank/DDBJ databases">
        <title>Evolutionary Origins and Diversification of the Mycorrhizal Mutualists.</title>
        <authorList>
            <consortium name="DOE Joint Genome Institute"/>
            <consortium name="Mycorrhizal Genomics Consortium"/>
            <person name="Kohler A."/>
            <person name="Kuo A."/>
            <person name="Nagy L.G."/>
            <person name="Floudas D."/>
            <person name="Copeland A."/>
            <person name="Barry K.W."/>
            <person name="Cichocki N."/>
            <person name="Veneault-Fourrey C."/>
            <person name="LaButti K."/>
            <person name="Lindquist E.A."/>
            <person name="Lipzen A."/>
            <person name="Lundell T."/>
            <person name="Morin E."/>
            <person name="Murat C."/>
            <person name="Riley R."/>
            <person name="Ohm R."/>
            <person name="Sun H."/>
            <person name="Tunlid A."/>
            <person name="Henrissat B."/>
            <person name="Grigoriev I.V."/>
            <person name="Hibbett D.S."/>
            <person name="Martin F."/>
        </authorList>
    </citation>
    <scope>NUCLEOTIDE SEQUENCE [LARGE SCALE GENOMIC DNA]</scope>
    <source>
        <strain evidence="12">MUT 4182</strain>
    </source>
</reference>
<keyword evidence="1 8" id="KW-0723">Serine/threonine-protein kinase</keyword>
<evidence type="ECO:0000256" key="4">
    <source>
        <dbReference type="ARBA" id="ARBA00022777"/>
    </source>
</evidence>
<feature type="binding site" evidence="7">
    <location>
        <position position="156"/>
    </location>
    <ligand>
        <name>ATP</name>
        <dbReference type="ChEBI" id="CHEBI:30616"/>
    </ligand>
</feature>
<dbReference type="InterPro" id="IPR000719">
    <property type="entry name" value="Prot_kinase_dom"/>
</dbReference>
<dbReference type="InterPro" id="IPR011009">
    <property type="entry name" value="Kinase-like_dom_sf"/>
</dbReference>
<dbReference type="AlphaFoldDB" id="A0A0C3QA41"/>
<keyword evidence="12" id="KW-1185">Reference proteome</keyword>
<accession>A0A0C3QA41</accession>
<dbReference type="Gene3D" id="3.30.200.20">
    <property type="entry name" value="Phosphorylase Kinase, domain 1"/>
    <property type="match status" value="1"/>
</dbReference>
<dbReference type="PROSITE" id="PS50011">
    <property type="entry name" value="PROTEIN_KINASE_DOM"/>
    <property type="match status" value="1"/>
</dbReference>
<comment type="similarity">
    <text evidence="6">Belongs to the protein kinase superfamily. STE Ser/Thr protein kinase family. MAP kinase kinase subfamily.</text>
</comment>
<keyword evidence="5 7" id="KW-0067">ATP-binding</keyword>
<dbReference type="Proteomes" id="UP000054248">
    <property type="component" value="Unassembled WGS sequence"/>
</dbReference>
<evidence type="ECO:0000256" key="6">
    <source>
        <dbReference type="ARBA" id="ARBA00038035"/>
    </source>
</evidence>
<dbReference type="GO" id="GO:0000165">
    <property type="term" value="P:MAPK cascade"/>
    <property type="evidence" value="ECO:0007669"/>
    <property type="project" value="UniProtKB-ARBA"/>
</dbReference>
<dbReference type="EMBL" id="KN823015">
    <property type="protein sequence ID" value="KIO27040.1"/>
    <property type="molecule type" value="Genomic_DNA"/>
</dbReference>
<dbReference type="InterPro" id="IPR017441">
    <property type="entry name" value="Protein_kinase_ATP_BS"/>
</dbReference>
<feature type="region of interest" description="Disordered" evidence="9">
    <location>
        <begin position="333"/>
        <end position="379"/>
    </location>
</feature>
<dbReference type="InterPro" id="IPR050915">
    <property type="entry name" value="MAP_kinase_kinase"/>
</dbReference>
<dbReference type="Pfam" id="PF00069">
    <property type="entry name" value="Pkinase"/>
    <property type="match status" value="1"/>
</dbReference>
<dbReference type="Gene3D" id="1.10.510.10">
    <property type="entry name" value="Transferase(Phosphotransferase) domain 1"/>
    <property type="match status" value="1"/>
</dbReference>
<dbReference type="HOGENOM" id="CLU_000288_63_23_1"/>
<proteinExistence type="inferred from homology"/>
<feature type="domain" description="Protein kinase" evidence="10">
    <location>
        <begin position="127"/>
        <end position="438"/>
    </location>
</feature>
<keyword evidence="4" id="KW-0418">Kinase</keyword>
<reference evidence="11 12" key="1">
    <citation type="submission" date="2014-04" db="EMBL/GenBank/DDBJ databases">
        <authorList>
            <consortium name="DOE Joint Genome Institute"/>
            <person name="Kuo A."/>
            <person name="Girlanda M."/>
            <person name="Perotto S."/>
            <person name="Kohler A."/>
            <person name="Nagy L.G."/>
            <person name="Floudas D."/>
            <person name="Copeland A."/>
            <person name="Barry K.W."/>
            <person name="Cichocki N."/>
            <person name="Veneault-Fourrey C."/>
            <person name="LaButti K."/>
            <person name="Lindquist E.A."/>
            <person name="Lipzen A."/>
            <person name="Lundell T."/>
            <person name="Morin E."/>
            <person name="Murat C."/>
            <person name="Sun H."/>
            <person name="Tunlid A."/>
            <person name="Henrissat B."/>
            <person name="Grigoriev I.V."/>
            <person name="Hibbett D.S."/>
            <person name="Martin F."/>
            <person name="Nordberg H.P."/>
            <person name="Cantor M.N."/>
            <person name="Hua S.X."/>
        </authorList>
    </citation>
    <scope>NUCLEOTIDE SEQUENCE [LARGE SCALE GENOMIC DNA]</scope>
    <source>
        <strain evidence="11 12">MUT 4182</strain>
    </source>
</reference>
<protein>
    <recommendedName>
        <fullName evidence="10">Protein kinase domain-containing protein</fullName>
    </recommendedName>
</protein>
<evidence type="ECO:0000313" key="11">
    <source>
        <dbReference type="EMBL" id="KIO27040.1"/>
    </source>
</evidence>
<dbReference type="PROSITE" id="PS00107">
    <property type="entry name" value="PROTEIN_KINASE_ATP"/>
    <property type="match status" value="1"/>
</dbReference>
<dbReference type="STRING" id="1051891.A0A0C3QA41"/>
<keyword evidence="2" id="KW-0808">Transferase</keyword>
<dbReference type="PANTHER" id="PTHR47448:SF1">
    <property type="entry name" value="SERINE_THREONINE-PROTEIN KINASE STE7 HOMOLOG"/>
    <property type="match status" value="1"/>
</dbReference>
<evidence type="ECO:0000256" key="3">
    <source>
        <dbReference type="ARBA" id="ARBA00022741"/>
    </source>
</evidence>
<evidence type="ECO:0000313" key="12">
    <source>
        <dbReference type="Proteomes" id="UP000054248"/>
    </source>
</evidence>
<feature type="region of interest" description="Disordered" evidence="9">
    <location>
        <begin position="1"/>
        <end position="98"/>
    </location>
</feature>
<feature type="compositionally biased region" description="Low complexity" evidence="9">
    <location>
        <begin position="1"/>
        <end position="12"/>
    </location>
</feature>
<sequence length="455" mass="49218">MSSSPSVGTSGTVRKKRNFKALQLDVGEPPLASPPPQPIIAPVPPPVAQRSAPEAPSGTRRKKPPTLDVNKSKALPPAPVNGVGGAKGAGAVRQSSRASYHTQLTEQISNLELNSGRGKVELRQEDLRVIGELGQGNGGTVTKVMHIPTKTLMAKKVVLIDAKPAVRRQILRELQIMHGCNSKYIVSFHGAFVADPHICICMEYMDKGSLDGVYKRSGAIDIEIIGVIALAVLEGLTYLYDVHRIIHRDIKPSNMLCNSKGEIKICDFGVSGELINSIADTFVGTSTYMSPERIQGAQYSVKSDVWSLGISLIELALGRFPFAEDDGGDSDIDDFADLQDTLSPSNTREGLPPPRSRPKKDAAASKKDKRKSKGVSLQGGGMTMSILELLQHIVNEPAPRLTPAGAYPKEADEFIDACLFKDPERRPTPKELLKYDWIVKASKSNVDLEAWAATI</sequence>
<evidence type="ECO:0000256" key="2">
    <source>
        <dbReference type="ARBA" id="ARBA00022679"/>
    </source>
</evidence>
<organism evidence="11 12">
    <name type="scientific">Tulasnella calospora MUT 4182</name>
    <dbReference type="NCBI Taxonomy" id="1051891"/>
    <lineage>
        <taxon>Eukaryota</taxon>
        <taxon>Fungi</taxon>
        <taxon>Dikarya</taxon>
        <taxon>Basidiomycota</taxon>
        <taxon>Agaricomycotina</taxon>
        <taxon>Agaricomycetes</taxon>
        <taxon>Cantharellales</taxon>
        <taxon>Tulasnellaceae</taxon>
        <taxon>Tulasnella</taxon>
    </lineage>
</organism>
<evidence type="ECO:0000256" key="9">
    <source>
        <dbReference type="SAM" id="MobiDB-lite"/>
    </source>
</evidence>
<name>A0A0C3QA41_9AGAM</name>
<dbReference type="OrthoDB" id="10252354at2759"/>
<evidence type="ECO:0000256" key="8">
    <source>
        <dbReference type="RuleBase" id="RU000304"/>
    </source>
</evidence>
<dbReference type="FunFam" id="3.30.200.20:FF:000040">
    <property type="entry name" value="Dual specificity mitogen-activated protein kinase kinase"/>
    <property type="match status" value="1"/>
</dbReference>
<dbReference type="SMART" id="SM00220">
    <property type="entry name" value="S_TKc"/>
    <property type="match status" value="1"/>
</dbReference>
<dbReference type="SUPFAM" id="SSF56112">
    <property type="entry name" value="Protein kinase-like (PK-like)"/>
    <property type="match status" value="1"/>
</dbReference>